<feature type="transmembrane region" description="Helical" evidence="2">
    <location>
        <begin position="49"/>
        <end position="71"/>
    </location>
</feature>
<protein>
    <submittedName>
        <fullName evidence="3">Uncharacterized protein</fullName>
    </submittedName>
</protein>
<evidence type="ECO:0000313" key="3">
    <source>
        <dbReference type="EMBL" id="GID51691.1"/>
    </source>
</evidence>
<dbReference type="RefSeq" id="WP_203792425.1">
    <property type="nucleotide sequence ID" value="NZ_BAAAQE010000090.1"/>
</dbReference>
<evidence type="ECO:0000256" key="2">
    <source>
        <dbReference type="SAM" id="Phobius"/>
    </source>
</evidence>
<name>A0ABQ3WZJ0_9ACTN</name>
<evidence type="ECO:0000256" key="1">
    <source>
        <dbReference type="SAM" id="MobiDB-lite"/>
    </source>
</evidence>
<evidence type="ECO:0000313" key="4">
    <source>
        <dbReference type="Proteomes" id="UP000612282"/>
    </source>
</evidence>
<comment type="caution">
    <text evidence="3">The sequence shown here is derived from an EMBL/GenBank/DDBJ whole genome shotgun (WGS) entry which is preliminary data.</text>
</comment>
<keyword evidence="2" id="KW-1133">Transmembrane helix</keyword>
<dbReference type="EMBL" id="BOMG01000003">
    <property type="protein sequence ID" value="GID51691.1"/>
    <property type="molecule type" value="Genomic_DNA"/>
</dbReference>
<gene>
    <name evidence="3" type="ORF">Aco03nite_000950</name>
</gene>
<dbReference type="Proteomes" id="UP000612282">
    <property type="component" value="Unassembled WGS sequence"/>
</dbReference>
<sequence>MTSDLDRLASLDTMRDFEPDPDRRARATAGLDRMFRTPTRVPAAPWRPVAWRLALGGVAAGVVGAGIMLFAPGDHSDRAYASWTAKPDTVTGADVLPQAEQCAAGWGPDWATPPTAADVLLAEQRGDATLILVEKDRTGLVGCISLGPGPAASGADLIDTTAPAPEPGRVRIETMGATEGPQGWYSSVIGRSAPDVTKVEIKLPDGTEVHASTRNGWWTAWWPGNEGGKADAVTITTHAGDGSHTYRPSDL</sequence>
<organism evidence="3 4">
    <name type="scientific">Actinoplanes couchii</name>
    <dbReference type="NCBI Taxonomy" id="403638"/>
    <lineage>
        <taxon>Bacteria</taxon>
        <taxon>Bacillati</taxon>
        <taxon>Actinomycetota</taxon>
        <taxon>Actinomycetes</taxon>
        <taxon>Micromonosporales</taxon>
        <taxon>Micromonosporaceae</taxon>
        <taxon>Actinoplanes</taxon>
    </lineage>
</organism>
<accession>A0ABQ3WZJ0</accession>
<proteinExistence type="predicted"/>
<keyword evidence="2" id="KW-0472">Membrane</keyword>
<keyword evidence="2" id="KW-0812">Transmembrane</keyword>
<feature type="region of interest" description="Disordered" evidence="1">
    <location>
        <begin position="1"/>
        <end position="23"/>
    </location>
</feature>
<reference evidence="3 4" key="1">
    <citation type="submission" date="2021-01" db="EMBL/GenBank/DDBJ databases">
        <title>Whole genome shotgun sequence of Actinoplanes couchii NBRC 106145.</title>
        <authorList>
            <person name="Komaki H."/>
            <person name="Tamura T."/>
        </authorList>
    </citation>
    <scope>NUCLEOTIDE SEQUENCE [LARGE SCALE GENOMIC DNA]</scope>
    <source>
        <strain evidence="3 4">NBRC 106145</strain>
    </source>
</reference>
<keyword evidence="4" id="KW-1185">Reference proteome</keyword>